<keyword evidence="1" id="KW-0472">Membrane</keyword>
<feature type="transmembrane region" description="Helical" evidence="1">
    <location>
        <begin position="48"/>
        <end position="71"/>
    </location>
</feature>
<evidence type="ECO:0000313" key="2">
    <source>
        <dbReference type="EMBL" id="HIH10392.1"/>
    </source>
</evidence>
<accession>A0A7J4IY01</accession>
<proteinExistence type="predicted"/>
<dbReference type="Proteomes" id="UP000565078">
    <property type="component" value="Unassembled WGS sequence"/>
</dbReference>
<protein>
    <submittedName>
        <fullName evidence="2">Uncharacterized protein</fullName>
    </submittedName>
</protein>
<evidence type="ECO:0000256" key="1">
    <source>
        <dbReference type="SAM" id="Phobius"/>
    </source>
</evidence>
<comment type="caution">
    <text evidence="2">The sequence shown here is derived from an EMBL/GenBank/DDBJ whole genome shotgun (WGS) entry which is preliminary data.</text>
</comment>
<organism evidence="2 3">
    <name type="scientific">Candidatus Iainarchaeum sp</name>
    <dbReference type="NCBI Taxonomy" id="3101447"/>
    <lineage>
        <taxon>Archaea</taxon>
        <taxon>Candidatus Iainarchaeota</taxon>
        <taxon>Candidatus Iainarchaeia</taxon>
        <taxon>Candidatus Iainarchaeales</taxon>
        <taxon>Candidatus Iainarchaeaceae</taxon>
        <taxon>Candidatus Iainarchaeum</taxon>
    </lineage>
</organism>
<feature type="transmembrane region" description="Helical" evidence="1">
    <location>
        <begin position="77"/>
        <end position="99"/>
    </location>
</feature>
<gene>
    <name evidence="2" type="ORF">HA254_07050</name>
</gene>
<keyword evidence="1" id="KW-1133">Transmembrane helix</keyword>
<evidence type="ECO:0000313" key="3">
    <source>
        <dbReference type="Proteomes" id="UP000565078"/>
    </source>
</evidence>
<dbReference type="EMBL" id="DUGC01000113">
    <property type="protein sequence ID" value="HIH10392.1"/>
    <property type="molecule type" value="Genomic_DNA"/>
</dbReference>
<sequence length="110" mass="11841">MKMNDFLRDFLFRPLKDYIGGAAMKASSQVKESLEVFIVRSTYLVSEVVPAAAYTALFFSAGAIIIIIGMARAIDQFSGIAGLGEIAGGIILIVLGIYFKGKVDAFAQKL</sequence>
<keyword evidence="1" id="KW-0812">Transmembrane</keyword>
<dbReference type="AlphaFoldDB" id="A0A7J4IY01"/>
<reference evidence="3" key="1">
    <citation type="journal article" date="2020" name="bioRxiv">
        <title>A rank-normalized archaeal taxonomy based on genome phylogeny resolves widespread incomplete and uneven classifications.</title>
        <authorList>
            <person name="Rinke C."/>
            <person name="Chuvochina M."/>
            <person name="Mussig A.J."/>
            <person name="Chaumeil P.-A."/>
            <person name="Waite D.W."/>
            <person name="Whitman W.B."/>
            <person name="Parks D.H."/>
            <person name="Hugenholtz P."/>
        </authorList>
    </citation>
    <scope>NUCLEOTIDE SEQUENCE [LARGE SCALE GENOMIC DNA]</scope>
</reference>
<name>A0A7J4IY01_9ARCH</name>